<dbReference type="GO" id="GO:0005524">
    <property type="term" value="F:ATP binding"/>
    <property type="evidence" value="ECO:0007669"/>
    <property type="project" value="TreeGrafter"/>
</dbReference>
<feature type="region of interest" description="Disordered" evidence="2">
    <location>
        <begin position="1"/>
        <end position="55"/>
    </location>
</feature>
<dbReference type="Pfam" id="PF03136">
    <property type="entry name" value="Pup_ligase"/>
    <property type="match status" value="1"/>
</dbReference>
<accession>A0A261F1C7</accession>
<protein>
    <submittedName>
        <fullName evidence="3">Ligase</fullName>
    </submittedName>
</protein>
<keyword evidence="3" id="KW-0436">Ligase</keyword>
<dbReference type="GO" id="GO:0016874">
    <property type="term" value="F:ligase activity"/>
    <property type="evidence" value="ECO:0007669"/>
    <property type="project" value="UniProtKB-KW"/>
</dbReference>
<dbReference type="GO" id="GO:0070490">
    <property type="term" value="P:protein pupylation"/>
    <property type="evidence" value="ECO:0007669"/>
    <property type="project" value="TreeGrafter"/>
</dbReference>
<gene>
    <name evidence="3" type="ORF">PSSU_0525</name>
</gene>
<evidence type="ECO:0000256" key="1">
    <source>
        <dbReference type="ARBA" id="ARBA00009114"/>
    </source>
</evidence>
<dbReference type="GO" id="GO:0016811">
    <property type="term" value="F:hydrolase activity, acting on carbon-nitrogen (but not peptide) bonds, in linear amides"/>
    <property type="evidence" value="ECO:0007669"/>
    <property type="project" value="InterPro"/>
</dbReference>
<dbReference type="GO" id="GO:0010498">
    <property type="term" value="P:proteasomal protein catabolic process"/>
    <property type="evidence" value="ECO:0007669"/>
    <property type="project" value="InterPro"/>
</dbReference>
<name>A0A261F1C7_9BIFI</name>
<dbReference type="EMBL" id="MWWQ01000005">
    <property type="protein sequence ID" value="OZG52907.1"/>
    <property type="molecule type" value="Genomic_DNA"/>
</dbReference>
<evidence type="ECO:0000256" key="2">
    <source>
        <dbReference type="SAM" id="MobiDB-lite"/>
    </source>
</evidence>
<dbReference type="InterPro" id="IPR022366">
    <property type="entry name" value="Pup_deamidase"/>
</dbReference>
<dbReference type="Proteomes" id="UP000216454">
    <property type="component" value="Unassembled WGS sequence"/>
</dbReference>
<dbReference type="AlphaFoldDB" id="A0A261F1C7"/>
<evidence type="ECO:0000313" key="3">
    <source>
        <dbReference type="EMBL" id="OZG52907.1"/>
    </source>
</evidence>
<proteinExistence type="inferred from homology"/>
<dbReference type="GO" id="GO:0019941">
    <property type="term" value="P:modification-dependent protein catabolic process"/>
    <property type="evidence" value="ECO:0007669"/>
    <property type="project" value="InterPro"/>
</dbReference>
<dbReference type="GO" id="GO:0008233">
    <property type="term" value="F:peptidase activity"/>
    <property type="evidence" value="ECO:0007669"/>
    <property type="project" value="InterPro"/>
</dbReference>
<sequence>MTLESSENTNPDTAYSGLDAAGGTARIDPQQGIVPPGPRKAPDHSSASPARSPMGVIGIETEYAVSDKTDPHANPIELSHDVIAAAGEGQAAAIRWDYGMEDPVNDARGMRLQRAQADPSMLTDSPQLRATNRLQANGARIYVDHAHPEYSAPECIGPFDALLYDRAGDELILRAARLASQRTGRSIVLHRNNTDGKGASWGAHENYLMPRAVPFDTIAALFTTHAVTRQIFTGAGRVGIGEKSEGEGFQLSQRADFFHSKIGLQTTFDRPIVNTRDESHATEQFRRFHVIAGDANRMDVPEALKLGTTAIVVWLAGALDAAGFDTAQTLQHLTLADPVKAMHTVSHDLTLRVPLQMADGTTRTAWQIQVALRSQVYAAASQIWGCTSVGEPLWPDEDTARIMHMWGVALTDIGRVMNADEDERLGLSDEAGRLEWLLKWQVMQSLRNRRSLPWSDARLRAIDIAWAALDPKGSVFETVRRRAQSLVEPRKILAAAGTPPANTRAWLRGVLVGSCPQAVYSAGWSRITVRDTGGTLHVIDCSDPCGHTESAYGEQARRFLESWKAES</sequence>
<dbReference type="PANTHER" id="PTHR42307">
    <property type="entry name" value="PUP DEAMIDASE/DEPUPYLASE"/>
    <property type="match status" value="1"/>
</dbReference>
<dbReference type="RefSeq" id="WP_094690826.1">
    <property type="nucleotide sequence ID" value="NZ_MWWQ01000005.1"/>
</dbReference>
<dbReference type="PANTHER" id="PTHR42307:SF2">
    <property type="entry name" value="PUP DEAMIDASE_DEPUPYLASE"/>
    <property type="match status" value="1"/>
</dbReference>
<evidence type="ECO:0000313" key="4">
    <source>
        <dbReference type="Proteomes" id="UP000216454"/>
    </source>
</evidence>
<organism evidence="3 4">
    <name type="scientific">Pseudoscardovia suis</name>
    <dbReference type="NCBI Taxonomy" id="987063"/>
    <lineage>
        <taxon>Bacteria</taxon>
        <taxon>Bacillati</taxon>
        <taxon>Actinomycetota</taxon>
        <taxon>Actinomycetes</taxon>
        <taxon>Bifidobacteriales</taxon>
        <taxon>Bifidobacteriaceae</taxon>
        <taxon>Pseudoscardovia</taxon>
    </lineage>
</organism>
<keyword evidence="4" id="KW-1185">Reference proteome</keyword>
<comment type="similarity">
    <text evidence="1">Belongs to the Pup ligase/Pup deamidase family. Pup deamidase subfamily.</text>
</comment>
<dbReference type="InterPro" id="IPR004347">
    <property type="entry name" value="Pup_ligase/deamidase"/>
</dbReference>
<dbReference type="NCBIfam" id="TIGR03688">
    <property type="entry name" value="depupylase_Dop"/>
    <property type="match status" value="1"/>
</dbReference>
<comment type="caution">
    <text evidence="3">The sequence shown here is derived from an EMBL/GenBank/DDBJ whole genome shotgun (WGS) entry which is preliminary data.</text>
</comment>
<feature type="compositionally biased region" description="Polar residues" evidence="2">
    <location>
        <begin position="1"/>
        <end position="13"/>
    </location>
</feature>
<reference evidence="3 4" key="1">
    <citation type="journal article" date="2017" name="BMC Genomics">
        <title>Comparative genomic and phylogenomic analyses of the Bifidobacteriaceae family.</title>
        <authorList>
            <person name="Lugli G.A."/>
            <person name="Milani C."/>
            <person name="Turroni F."/>
            <person name="Duranti S."/>
            <person name="Mancabelli L."/>
            <person name="Mangifesta M."/>
            <person name="Ferrario C."/>
            <person name="Modesto M."/>
            <person name="Mattarelli P."/>
            <person name="Jiri K."/>
            <person name="van Sinderen D."/>
            <person name="Ventura M."/>
        </authorList>
    </citation>
    <scope>NUCLEOTIDE SEQUENCE [LARGE SCALE GENOMIC DNA]</scope>
    <source>
        <strain evidence="3 4">DSM 24744</strain>
    </source>
</reference>
<dbReference type="OrthoDB" id="9760627at2"/>